<dbReference type="EMBL" id="SSTE01007373">
    <property type="protein sequence ID" value="KAA0056533.1"/>
    <property type="molecule type" value="Genomic_DNA"/>
</dbReference>
<protein>
    <submittedName>
        <fullName evidence="2">Uncharacterized protein</fullName>
    </submittedName>
</protein>
<dbReference type="Proteomes" id="UP000321393">
    <property type="component" value="Unassembled WGS sequence"/>
</dbReference>
<evidence type="ECO:0000313" key="4">
    <source>
        <dbReference type="Proteomes" id="UP000321947"/>
    </source>
</evidence>
<evidence type="ECO:0000313" key="2">
    <source>
        <dbReference type="EMBL" id="TYK12101.1"/>
    </source>
</evidence>
<gene>
    <name evidence="2" type="ORF">E5676_scaffold106G00320</name>
    <name evidence="1" type="ORF">E6C27_scaffold288G00320</name>
</gene>
<proteinExistence type="predicted"/>
<name>A0A5D3CJW5_CUCMM</name>
<accession>A0A5D3CJW5</accession>
<sequence>MLSLISLALKALQLDHVTKKIIDRGYESEGLYLFDHQVPQVVMCHAVPTL</sequence>
<dbReference type="EMBL" id="SSTD01010321">
    <property type="protein sequence ID" value="TYK12101.1"/>
    <property type="molecule type" value="Genomic_DNA"/>
</dbReference>
<evidence type="ECO:0000313" key="1">
    <source>
        <dbReference type="EMBL" id="KAA0056533.1"/>
    </source>
</evidence>
<comment type="caution">
    <text evidence="2">The sequence shown here is derived from an EMBL/GenBank/DDBJ whole genome shotgun (WGS) entry which is preliminary data.</text>
</comment>
<dbReference type="Proteomes" id="UP000321947">
    <property type="component" value="Unassembled WGS sequence"/>
</dbReference>
<evidence type="ECO:0000313" key="3">
    <source>
        <dbReference type="Proteomes" id="UP000321393"/>
    </source>
</evidence>
<dbReference type="AlphaFoldDB" id="A0A5D3CJW5"/>
<reference evidence="3 4" key="1">
    <citation type="submission" date="2019-08" db="EMBL/GenBank/DDBJ databases">
        <title>Draft genome sequences of two oriental melons (Cucumis melo L. var makuwa).</title>
        <authorList>
            <person name="Kwon S.-Y."/>
        </authorList>
    </citation>
    <scope>NUCLEOTIDE SEQUENCE [LARGE SCALE GENOMIC DNA]</scope>
    <source>
        <strain evidence="4">cv. Chang Bougi</strain>
        <strain evidence="3">cv. SW 3</strain>
        <tissue evidence="2">Leaf</tissue>
    </source>
</reference>
<organism evidence="2 4">
    <name type="scientific">Cucumis melo var. makuwa</name>
    <name type="common">Oriental melon</name>
    <dbReference type="NCBI Taxonomy" id="1194695"/>
    <lineage>
        <taxon>Eukaryota</taxon>
        <taxon>Viridiplantae</taxon>
        <taxon>Streptophyta</taxon>
        <taxon>Embryophyta</taxon>
        <taxon>Tracheophyta</taxon>
        <taxon>Spermatophyta</taxon>
        <taxon>Magnoliopsida</taxon>
        <taxon>eudicotyledons</taxon>
        <taxon>Gunneridae</taxon>
        <taxon>Pentapetalae</taxon>
        <taxon>rosids</taxon>
        <taxon>fabids</taxon>
        <taxon>Cucurbitales</taxon>
        <taxon>Cucurbitaceae</taxon>
        <taxon>Benincaseae</taxon>
        <taxon>Cucumis</taxon>
    </lineage>
</organism>